<gene>
    <name evidence="2" type="ORF">K4H28_16210</name>
</gene>
<evidence type="ECO:0000313" key="3">
    <source>
        <dbReference type="Proteomes" id="UP000825679"/>
    </source>
</evidence>
<proteinExistence type="predicted"/>
<dbReference type="PROSITE" id="PS51186">
    <property type="entry name" value="GNAT"/>
    <property type="match status" value="1"/>
</dbReference>
<reference evidence="2 3" key="1">
    <citation type="submission" date="2021-08" db="EMBL/GenBank/DDBJ databases">
        <title>complete genome sequencing of Deefgea sp. D25.</title>
        <authorList>
            <person name="Bae J.-W."/>
            <person name="Gim D.-H."/>
        </authorList>
    </citation>
    <scope>NUCLEOTIDE SEQUENCE [LARGE SCALE GENOMIC DNA]</scope>
    <source>
        <strain evidence="2 3">D25</strain>
    </source>
</reference>
<dbReference type="SUPFAM" id="SSF55729">
    <property type="entry name" value="Acyl-CoA N-acyltransferases (Nat)"/>
    <property type="match status" value="1"/>
</dbReference>
<keyword evidence="3" id="KW-1185">Reference proteome</keyword>
<dbReference type="Pfam" id="PF13302">
    <property type="entry name" value="Acetyltransf_3"/>
    <property type="match status" value="1"/>
</dbReference>
<dbReference type="InterPro" id="IPR016181">
    <property type="entry name" value="Acyl_CoA_acyltransferase"/>
</dbReference>
<sequence>MVLNEFDQPVGDLVPNWQPAPFPPHVTLSGWDCRVEPLNPARHGAALWQAFSEDSGVLWTYFAEGPFANEADFLVYLAQRAAARDPQFYAIVDAASGRALGLAAYLRIEPEVGVIEVGYLHFSPALQGTRLATAAMVLMMQNAFALGYRRYEWKCNALNAPSRRAALRLGFSFEGIFRQARVSKGHNRDTAWFSVLDGEWPALSAVYARWLVADNFDDDGQQRVALSSLTQQIHSEIRD</sequence>
<dbReference type="InterPro" id="IPR051908">
    <property type="entry name" value="Ribosomal_N-acetyltransferase"/>
</dbReference>
<accession>A0ABX8Z5F4</accession>
<dbReference type="InterPro" id="IPR000182">
    <property type="entry name" value="GNAT_dom"/>
</dbReference>
<name>A0ABX8Z5F4_9NEIS</name>
<evidence type="ECO:0000313" key="2">
    <source>
        <dbReference type="EMBL" id="QZA77786.1"/>
    </source>
</evidence>
<protein>
    <submittedName>
        <fullName evidence="2">GNAT family N-acetyltransferase</fullName>
    </submittedName>
</protein>
<evidence type="ECO:0000259" key="1">
    <source>
        <dbReference type="PROSITE" id="PS51186"/>
    </source>
</evidence>
<dbReference type="Proteomes" id="UP000825679">
    <property type="component" value="Chromosome"/>
</dbReference>
<dbReference type="RefSeq" id="WP_221006166.1">
    <property type="nucleotide sequence ID" value="NZ_CP081150.1"/>
</dbReference>
<dbReference type="EMBL" id="CP081150">
    <property type="protein sequence ID" value="QZA77786.1"/>
    <property type="molecule type" value="Genomic_DNA"/>
</dbReference>
<dbReference type="PANTHER" id="PTHR43441:SF2">
    <property type="entry name" value="FAMILY ACETYLTRANSFERASE, PUTATIVE (AFU_ORTHOLOGUE AFUA_7G00850)-RELATED"/>
    <property type="match status" value="1"/>
</dbReference>
<dbReference type="Gene3D" id="3.40.630.30">
    <property type="match status" value="1"/>
</dbReference>
<dbReference type="PANTHER" id="PTHR43441">
    <property type="entry name" value="RIBOSOMAL-PROTEIN-SERINE ACETYLTRANSFERASE"/>
    <property type="match status" value="1"/>
</dbReference>
<organism evidence="2 3">
    <name type="scientific">Deefgea tanakiae</name>
    <dbReference type="NCBI Taxonomy" id="2865840"/>
    <lineage>
        <taxon>Bacteria</taxon>
        <taxon>Pseudomonadati</taxon>
        <taxon>Pseudomonadota</taxon>
        <taxon>Betaproteobacteria</taxon>
        <taxon>Neisseriales</taxon>
        <taxon>Chitinibacteraceae</taxon>
        <taxon>Deefgea</taxon>
    </lineage>
</organism>
<feature type="domain" description="N-acetyltransferase" evidence="1">
    <location>
        <begin position="33"/>
        <end position="189"/>
    </location>
</feature>